<proteinExistence type="predicted"/>
<accession>A0ABX8ZRN9</accession>
<organism evidence="2 3">
    <name type="scientific">Qipengyuania aurantiaca</name>
    <dbReference type="NCBI Taxonomy" id="2867233"/>
    <lineage>
        <taxon>Bacteria</taxon>
        <taxon>Pseudomonadati</taxon>
        <taxon>Pseudomonadota</taxon>
        <taxon>Alphaproteobacteria</taxon>
        <taxon>Sphingomonadales</taxon>
        <taxon>Erythrobacteraceae</taxon>
        <taxon>Qipengyuania</taxon>
    </lineage>
</organism>
<keyword evidence="1" id="KW-0472">Membrane</keyword>
<keyword evidence="3" id="KW-1185">Reference proteome</keyword>
<dbReference type="Proteomes" id="UP000824281">
    <property type="component" value="Chromosome"/>
</dbReference>
<reference evidence="2 3" key="1">
    <citation type="submission" date="2021-08" db="EMBL/GenBank/DDBJ databases">
        <title>Comparative Genomics Analysis of the Genus Qipengyuania Reveals Extensive Genetic Diversity and Metabolic Versatility, Including the Description of Fifteen Novel Species.</title>
        <authorList>
            <person name="Liu Y."/>
        </authorList>
    </citation>
    <scope>NUCLEOTIDE SEQUENCE [LARGE SCALE GENOMIC DNA]</scope>
    <source>
        <strain evidence="2 3">1NDH13</strain>
    </source>
</reference>
<feature type="transmembrane region" description="Helical" evidence="1">
    <location>
        <begin position="12"/>
        <end position="36"/>
    </location>
</feature>
<dbReference type="RefSeq" id="WP_221425903.1">
    <property type="nucleotide sequence ID" value="NZ_CP081295.1"/>
</dbReference>
<keyword evidence="1" id="KW-1133">Transmembrane helix</keyword>
<name>A0ABX8ZRN9_9SPHN</name>
<evidence type="ECO:0000313" key="2">
    <source>
        <dbReference type="EMBL" id="QZD90434.1"/>
    </source>
</evidence>
<evidence type="ECO:0000313" key="3">
    <source>
        <dbReference type="Proteomes" id="UP000824281"/>
    </source>
</evidence>
<gene>
    <name evidence="2" type="ORF">K3148_03310</name>
</gene>
<protein>
    <submittedName>
        <fullName evidence="2">Uncharacterized protein</fullName>
    </submittedName>
</protein>
<evidence type="ECO:0000256" key="1">
    <source>
        <dbReference type="SAM" id="Phobius"/>
    </source>
</evidence>
<keyword evidence="1" id="KW-0812">Transmembrane</keyword>
<sequence length="182" mass="19868">MTGSRHGRDSLHLYEISSASLIVAALLLFVAGRLALDYLPRFGLPACERPDGVFHAFRGCVAVLVLSGFGLQLRLRNNPSLLRLALATVVSLAALGVQEAADWHEAREQERCRSRTLPQATKVCQVDPAHLRLGKSKYGTPVLSLVSPGNTGAAWNCLQDWATYQNDVSLVIDEGVYRQRGD</sequence>
<dbReference type="EMBL" id="CP081295">
    <property type="protein sequence ID" value="QZD90434.1"/>
    <property type="molecule type" value="Genomic_DNA"/>
</dbReference>